<keyword evidence="9" id="KW-1185">Reference proteome</keyword>
<comment type="caution">
    <text evidence="8">The sequence shown here is derived from an EMBL/GenBank/DDBJ whole genome shotgun (WGS) entry which is preliminary data.</text>
</comment>
<keyword evidence="4 8" id="KW-0413">Isomerase</keyword>
<dbReference type="OrthoDB" id="193499at2759"/>
<protein>
    <recommendedName>
        <fullName evidence="2">peptidylprolyl isomerase</fullName>
        <ecNumber evidence="2">5.2.1.8</ecNumber>
    </recommendedName>
</protein>
<keyword evidence="3" id="KW-0697">Rotamase</keyword>
<dbReference type="Proteomes" id="UP000308549">
    <property type="component" value="Unassembled WGS sequence"/>
</dbReference>
<organism evidence="8 9">
    <name type="scientific">Salinomyces thailandicus</name>
    <dbReference type="NCBI Taxonomy" id="706561"/>
    <lineage>
        <taxon>Eukaryota</taxon>
        <taxon>Fungi</taxon>
        <taxon>Dikarya</taxon>
        <taxon>Ascomycota</taxon>
        <taxon>Pezizomycotina</taxon>
        <taxon>Dothideomycetes</taxon>
        <taxon>Dothideomycetidae</taxon>
        <taxon>Mycosphaerellales</taxon>
        <taxon>Teratosphaeriaceae</taxon>
        <taxon>Salinomyces</taxon>
    </lineage>
</organism>
<evidence type="ECO:0000313" key="9">
    <source>
        <dbReference type="Proteomes" id="UP000308549"/>
    </source>
</evidence>
<name>A0A4V5N2Z1_9PEZI</name>
<evidence type="ECO:0000256" key="4">
    <source>
        <dbReference type="ARBA" id="ARBA00023235"/>
    </source>
</evidence>
<dbReference type="PROSITE" id="PS00170">
    <property type="entry name" value="CSA_PPIASE_1"/>
    <property type="match status" value="1"/>
</dbReference>
<dbReference type="GO" id="GO:0016018">
    <property type="term" value="F:cyclosporin A binding"/>
    <property type="evidence" value="ECO:0007669"/>
    <property type="project" value="TreeGrafter"/>
</dbReference>
<dbReference type="GO" id="GO:0000324">
    <property type="term" value="C:fungal-type vacuole"/>
    <property type="evidence" value="ECO:0007669"/>
    <property type="project" value="TreeGrafter"/>
</dbReference>
<dbReference type="AlphaFoldDB" id="A0A4V5N2Z1"/>
<dbReference type="InterPro" id="IPR029000">
    <property type="entry name" value="Cyclophilin-like_dom_sf"/>
</dbReference>
<dbReference type="GO" id="GO:0005783">
    <property type="term" value="C:endoplasmic reticulum"/>
    <property type="evidence" value="ECO:0007669"/>
    <property type="project" value="TreeGrafter"/>
</dbReference>
<evidence type="ECO:0000256" key="2">
    <source>
        <dbReference type="ARBA" id="ARBA00013194"/>
    </source>
</evidence>
<feature type="domain" description="PPIase cyclophilin-type" evidence="7">
    <location>
        <begin position="39"/>
        <end position="197"/>
    </location>
</feature>
<evidence type="ECO:0000256" key="6">
    <source>
        <dbReference type="SAM" id="SignalP"/>
    </source>
</evidence>
<feature type="signal peptide" evidence="6">
    <location>
        <begin position="1"/>
        <end position="28"/>
    </location>
</feature>
<dbReference type="PANTHER" id="PTHR11071">
    <property type="entry name" value="PEPTIDYL-PROLYL CIS-TRANS ISOMERASE"/>
    <property type="match status" value="1"/>
</dbReference>
<dbReference type="Pfam" id="PF00160">
    <property type="entry name" value="Pro_isomerase"/>
    <property type="match status" value="1"/>
</dbReference>
<feature type="chain" id="PRO_5020517100" description="peptidylprolyl isomerase" evidence="6">
    <location>
        <begin position="29"/>
        <end position="314"/>
    </location>
</feature>
<evidence type="ECO:0000256" key="1">
    <source>
        <dbReference type="ARBA" id="ARBA00000971"/>
    </source>
</evidence>
<dbReference type="EC" id="5.2.1.8" evidence="2"/>
<dbReference type="PROSITE" id="PS50072">
    <property type="entry name" value="CSA_PPIASE_2"/>
    <property type="match status" value="1"/>
</dbReference>
<dbReference type="PRINTS" id="PR00153">
    <property type="entry name" value="CSAPPISMRASE"/>
</dbReference>
<gene>
    <name evidence="8" type="ORF">B0A50_08768</name>
</gene>
<dbReference type="InterPro" id="IPR020892">
    <property type="entry name" value="Cyclophilin-type_PPIase_CS"/>
</dbReference>
<feature type="region of interest" description="Disordered" evidence="5">
    <location>
        <begin position="292"/>
        <end position="314"/>
    </location>
</feature>
<evidence type="ECO:0000313" key="8">
    <source>
        <dbReference type="EMBL" id="TKA21679.1"/>
    </source>
</evidence>
<keyword evidence="6" id="KW-0732">Signal</keyword>
<dbReference type="SUPFAM" id="SSF50891">
    <property type="entry name" value="Cyclophilin-like"/>
    <property type="match status" value="1"/>
</dbReference>
<proteinExistence type="predicted"/>
<reference evidence="8 9" key="1">
    <citation type="submission" date="2017-03" db="EMBL/GenBank/DDBJ databases">
        <title>Genomes of endolithic fungi from Antarctica.</title>
        <authorList>
            <person name="Coleine C."/>
            <person name="Masonjones S."/>
            <person name="Stajich J.E."/>
        </authorList>
    </citation>
    <scope>NUCLEOTIDE SEQUENCE [LARGE SCALE GENOMIC DNA]</scope>
    <source>
        <strain evidence="8 9">CCFEE 6315</strain>
    </source>
</reference>
<accession>A0A4V5N2Z1</accession>
<sequence length="314" mass="33375">MANLQRLLISVCLIVTFIFVFFAQTAEAQKGPKITHKVYFDIQHGDEDLGRIVMGLYGKTVPKTAENFRALATGENDFGYQGSAFHRVIKDFMIQGGDFTSGDGRGGKSIYGAKFPDENFKLKHTKKGQLSMANSGPDTNGSQFFITTAITSWLDGKHVVFGEVLEGWEIVDKIQNVPRGSSDSSPAKPVKIVKSGELEVPDEGIAEEETMVEGPVGVGGALASPSPAPVSVPKVQGNIGDTPKTPLHDHASEIIAEQGDPAQEGLSWVMKLGLIGVILAVCYGWIRAHSPHGSGSGGSVPAGRHGAYEKTGVA</sequence>
<dbReference type="EMBL" id="NAJL01000111">
    <property type="protein sequence ID" value="TKA21679.1"/>
    <property type="molecule type" value="Genomic_DNA"/>
</dbReference>
<dbReference type="FunFam" id="2.40.100.10:FF:000001">
    <property type="entry name" value="Peptidyl-prolyl cis-trans isomerase"/>
    <property type="match status" value="1"/>
</dbReference>
<evidence type="ECO:0000256" key="3">
    <source>
        <dbReference type="ARBA" id="ARBA00023110"/>
    </source>
</evidence>
<dbReference type="GO" id="GO:0006457">
    <property type="term" value="P:protein folding"/>
    <property type="evidence" value="ECO:0007669"/>
    <property type="project" value="InterPro"/>
</dbReference>
<evidence type="ECO:0000259" key="7">
    <source>
        <dbReference type="PROSITE" id="PS50072"/>
    </source>
</evidence>
<dbReference type="GO" id="GO:0003755">
    <property type="term" value="F:peptidyl-prolyl cis-trans isomerase activity"/>
    <property type="evidence" value="ECO:0007669"/>
    <property type="project" value="UniProtKB-KW"/>
</dbReference>
<dbReference type="Gene3D" id="2.40.100.10">
    <property type="entry name" value="Cyclophilin-like"/>
    <property type="match status" value="1"/>
</dbReference>
<evidence type="ECO:0000256" key="5">
    <source>
        <dbReference type="SAM" id="MobiDB-lite"/>
    </source>
</evidence>
<dbReference type="InterPro" id="IPR002130">
    <property type="entry name" value="Cyclophilin-type_PPIase_dom"/>
</dbReference>
<dbReference type="PANTHER" id="PTHR11071:SF561">
    <property type="entry name" value="PEPTIDYL-PROLYL CIS-TRANS ISOMERASE D-RELATED"/>
    <property type="match status" value="1"/>
</dbReference>
<comment type="catalytic activity">
    <reaction evidence="1">
        <text>[protein]-peptidylproline (omega=180) = [protein]-peptidylproline (omega=0)</text>
        <dbReference type="Rhea" id="RHEA:16237"/>
        <dbReference type="Rhea" id="RHEA-COMP:10747"/>
        <dbReference type="Rhea" id="RHEA-COMP:10748"/>
        <dbReference type="ChEBI" id="CHEBI:83833"/>
        <dbReference type="ChEBI" id="CHEBI:83834"/>
        <dbReference type="EC" id="5.2.1.8"/>
    </reaction>
</comment>